<dbReference type="SUPFAM" id="SSF141072">
    <property type="entry name" value="CalX-like"/>
    <property type="match status" value="1"/>
</dbReference>
<dbReference type="InterPro" id="IPR038081">
    <property type="entry name" value="CalX-like_sf"/>
</dbReference>
<accession>A0AA35SDH4</accession>
<dbReference type="EMBL" id="CASHTH010002221">
    <property type="protein sequence ID" value="CAI8026571.1"/>
    <property type="molecule type" value="Genomic_DNA"/>
</dbReference>
<protein>
    <recommendedName>
        <fullName evidence="3">Calx-beta domain-containing protein</fullName>
    </recommendedName>
</protein>
<evidence type="ECO:0000313" key="2">
    <source>
        <dbReference type="Proteomes" id="UP001174909"/>
    </source>
</evidence>
<dbReference type="Proteomes" id="UP001174909">
    <property type="component" value="Unassembled WGS sequence"/>
</dbReference>
<dbReference type="Gene3D" id="2.60.40.2030">
    <property type="match status" value="1"/>
</dbReference>
<reference evidence="1" key="1">
    <citation type="submission" date="2023-03" db="EMBL/GenBank/DDBJ databases">
        <authorList>
            <person name="Steffen K."/>
            <person name="Cardenas P."/>
        </authorList>
    </citation>
    <scope>NUCLEOTIDE SEQUENCE</scope>
</reference>
<proteinExistence type="predicted"/>
<keyword evidence="2" id="KW-1185">Reference proteome</keyword>
<comment type="caution">
    <text evidence="1">The sequence shown here is derived from an EMBL/GenBank/DDBJ whole genome shotgun (WGS) entry which is preliminary data.</text>
</comment>
<name>A0AA35SDH4_GEOBA</name>
<evidence type="ECO:0008006" key="3">
    <source>
        <dbReference type="Google" id="ProtNLM"/>
    </source>
</evidence>
<gene>
    <name evidence="1" type="ORF">GBAR_LOCUS15257</name>
</gene>
<evidence type="ECO:0000313" key="1">
    <source>
        <dbReference type="EMBL" id="CAI8026571.1"/>
    </source>
</evidence>
<dbReference type="AlphaFoldDB" id="A0AA35SDH4"/>
<organism evidence="1 2">
    <name type="scientific">Geodia barretti</name>
    <name type="common">Barrett's horny sponge</name>
    <dbReference type="NCBI Taxonomy" id="519541"/>
    <lineage>
        <taxon>Eukaryota</taxon>
        <taxon>Metazoa</taxon>
        <taxon>Porifera</taxon>
        <taxon>Demospongiae</taxon>
        <taxon>Heteroscleromorpha</taxon>
        <taxon>Tetractinellida</taxon>
        <taxon>Astrophorina</taxon>
        <taxon>Geodiidae</taxon>
        <taxon>Geodia</taxon>
    </lineage>
</organism>
<feature type="non-terminal residue" evidence="1">
    <location>
        <position position="134"/>
    </location>
</feature>
<sequence>MYESKEDRGRLEICLVLTSEYQAVLSDPLSVTLTPIQTTSTIFVRAERELDYSLEEVYVEFPAGSGVGHTQCGNVSISVDGLIEADESFSIRATVNSPSSVRFAGSYQQTAVVDVIIRDDDECTMAAGQCRRNC</sequence>